<dbReference type="EMBL" id="FOIB01000003">
    <property type="protein sequence ID" value="SET75512.1"/>
    <property type="molecule type" value="Genomic_DNA"/>
</dbReference>
<dbReference type="InterPro" id="IPR019926">
    <property type="entry name" value="Ribosomal_uL3_CS"/>
</dbReference>
<dbReference type="GO" id="GO:0005840">
    <property type="term" value="C:ribosome"/>
    <property type="evidence" value="ECO:0007669"/>
    <property type="project" value="UniProtKB-KW"/>
</dbReference>
<dbReference type="HAMAP" id="MF_01325_B">
    <property type="entry name" value="Ribosomal_uL3_B"/>
    <property type="match status" value="1"/>
</dbReference>
<keyword evidence="4 7" id="KW-0689">Ribosomal protein</keyword>
<dbReference type="InterPro" id="IPR000597">
    <property type="entry name" value="Ribosomal_uL3"/>
</dbReference>
<protein>
    <recommendedName>
        <fullName evidence="6 7">Large ribosomal subunit protein uL3</fullName>
    </recommendedName>
</protein>
<dbReference type="InterPro" id="IPR009000">
    <property type="entry name" value="Transl_B-barrel_sf"/>
</dbReference>
<comment type="subunit">
    <text evidence="7 9">Part of the 50S ribosomal subunit. Forms a cluster with proteins L14 and L19.</text>
</comment>
<evidence type="ECO:0000256" key="4">
    <source>
        <dbReference type="ARBA" id="ARBA00022980"/>
    </source>
</evidence>
<dbReference type="PANTHER" id="PTHR11229:SF16">
    <property type="entry name" value="LARGE RIBOSOMAL SUBUNIT PROTEIN UL3C"/>
    <property type="match status" value="1"/>
</dbReference>
<dbReference type="PANTHER" id="PTHR11229">
    <property type="entry name" value="50S RIBOSOMAL PROTEIN L3"/>
    <property type="match status" value="1"/>
</dbReference>
<dbReference type="SUPFAM" id="SSF50447">
    <property type="entry name" value="Translation proteins"/>
    <property type="match status" value="1"/>
</dbReference>
<evidence type="ECO:0000256" key="7">
    <source>
        <dbReference type="HAMAP-Rule" id="MF_01325"/>
    </source>
</evidence>
<evidence type="ECO:0000256" key="6">
    <source>
        <dbReference type="ARBA" id="ARBA00035243"/>
    </source>
</evidence>
<reference evidence="11 12" key="1">
    <citation type="submission" date="2016-10" db="EMBL/GenBank/DDBJ databases">
        <authorList>
            <person name="Varghese N."/>
            <person name="Submissions S."/>
        </authorList>
    </citation>
    <scope>NUCLEOTIDE SEQUENCE [LARGE SCALE GENOMIC DNA]</scope>
    <source>
        <strain evidence="11 12">DSM 16525</strain>
    </source>
</reference>
<evidence type="ECO:0000256" key="3">
    <source>
        <dbReference type="ARBA" id="ARBA00022884"/>
    </source>
</evidence>
<comment type="function">
    <text evidence="7 9">One of the primary rRNA binding proteins, it binds directly near the 3'-end of the 23S rRNA, where it nucleates assembly of the 50S subunit.</text>
</comment>
<keyword evidence="2 7" id="KW-0699">rRNA-binding</keyword>
<dbReference type="Gene3D" id="2.40.30.10">
    <property type="entry name" value="Translation factors"/>
    <property type="match status" value="1"/>
</dbReference>
<evidence type="ECO:0000256" key="5">
    <source>
        <dbReference type="ARBA" id="ARBA00023274"/>
    </source>
</evidence>
<gene>
    <name evidence="7" type="primary">rplC</name>
    <name evidence="11" type="ORF">SAMN05443572_10379</name>
</gene>
<keyword evidence="3 7" id="KW-0694">RNA-binding</keyword>
<comment type="caution">
    <text evidence="11">The sequence shown here is derived from an EMBL/GenBank/DDBJ whole genome shotgun (WGS) entry which is preliminary data.</text>
</comment>
<evidence type="ECO:0000313" key="11">
    <source>
        <dbReference type="EMBL" id="SET75512.1"/>
    </source>
</evidence>
<evidence type="ECO:0000256" key="10">
    <source>
        <dbReference type="SAM" id="MobiDB-lite"/>
    </source>
</evidence>
<feature type="region of interest" description="Disordered" evidence="10">
    <location>
        <begin position="168"/>
        <end position="189"/>
    </location>
</feature>
<dbReference type="Gene3D" id="3.30.160.810">
    <property type="match status" value="1"/>
</dbReference>
<dbReference type="InterPro" id="IPR019927">
    <property type="entry name" value="Ribosomal_uL3_bac/org-type"/>
</dbReference>
<sequence length="261" mass="29119">MSATLRRFLGTAVEFAGQIIDFIGFFRAYARWQCEDDVKGLIGKKIGMTQVFTDEGNLVPVTVIDVSTCQVVGKRTPEKDQYSAVTLGFGEIREKILNKCERGFFKKNNAPYRRHLKEFRVTVEEATSFNVGDAVKADLFSKGQLVDVTGVTKGRGFSGVMRRWSFKGSQTKTHGTHEYQRHPGAIGQRKTPGRTYPNKKMPGHYGVEQVTTQNLTVVDVDLEKGLVLVKGAVPGHNNAIVYVRPSIKVAMREQHKAARRA</sequence>
<organism evidence="11 12">
    <name type="scientific">Myxococcus fulvus</name>
    <dbReference type="NCBI Taxonomy" id="33"/>
    <lineage>
        <taxon>Bacteria</taxon>
        <taxon>Pseudomonadati</taxon>
        <taxon>Myxococcota</taxon>
        <taxon>Myxococcia</taxon>
        <taxon>Myxococcales</taxon>
        <taxon>Cystobacterineae</taxon>
        <taxon>Myxococcaceae</taxon>
        <taxon>Myxococcus</taxon>
    </lineage>
</organism>
<dbReference type="NCBIfam" id="TIGR03625">
    <property type="entry name" value="L3_bact"/>
    <property type="match status" value="1"/>
</dbReference>
<evidence type="ECO:0000256" key="2">
    <source>
        <dbReference type="ARBA" id="ARBA00022730"/>
    </source>
</evidence>
<evidence type="ECO:0000313" key="12">
    <source>
        <dbReference type="Proteomes" id="UP000183760"/>
    </source>
</evidence>
<keyword evidence="12" id="KW-1185">Reference proteome</keyword>
<evidence type="ECO:0000256" key="1">
    <source>
        <dbReference type="ARBA" id="ARBA00006540"/>
    </source>
</evidence>
<evidence type="ECO:0000256" key="8">
    <source>
        <dbReference type="RuleBase" id="RU003905"/>
    </source>
</evidence>
<comment type="similarity">
    <text evidence="1 7 8">Belongs to the universal ribosomal protein uL3 family.</text>
</comment>
<dbReference type="Pfam" id="PF00297">
    <property type="entry name" value="Ribosomal_L3"/>
    <property type="match status" value="1"/>
</dbReference>
<dbReference type="PROSITE" id="PS00474">
    <property type="entry name" value="RIBOSOMAL_L3"/>
    <property type="match status" value="1"/>
</dbReference>
<proteinExistence type="inferred from homology"/>
<name>A0ABY1C760_MYXFU</name>
<keyword evidence="5 7" id="KW-0687">Ribonucleoprotein</keyword>
<accession>A0ABY1C760</accession>
<dbReference type="Proteomes" id="UP000183760">
    <property type="component" value="Unassembled WGS sequence"/>
</dbReference>
<evidence type="ECO:0000256" key="9">
    <source>
        <dbReference type="RuleBase" id="RU003906"/>
    </source>
</evidence>